<dbReference type="InterPro" id="IPR024079">
    <property type="entry name" value="MetalloPept_cat_dom_sf"/>
</dbReference>
<feature type="binding site" evidence="6">
    <location>
        <position position="179"/>
    </location>
    <ligand>
        <name>Zn(2+)</name>
        <dbReference type="ChEBI" id="CHEBI:29105"/>
        <label>2</label>
        <note>catalytic</note>
    </ligand>
</feature>
<dbReference type="InterPro" id="IPR021190">
    <property type="entry name" value="Pept_M10A"/>
</dbReference>
<gene>
    <name evidence="8" type="ORF">ZOSMA_59G00180</name>
</gene>
<evidence type="ECO:0000256" key="1">
    <source>
        <dbReference type="ARBA" id="ARBA00022670"/>
    </source>
</evidence>
<feature type="active site" evidence="5">
    <location>
        <position position="162"/>
    </location>
</feature>
<dbReference type="SUPFAM" id="SSF55486">
    <property type="entry name" value="Metalloproteases ('zincins'), catalytic domain"/>
    <property type="match status" value="1"/>
</dbReference>
<feature type="domain" description="Peptidase metallopeptidase" evidence="7">
    <location>
        <begin position="50"/>
        <end position="206"/>
    </location>
</feature>
<keyword evidence="1" id="KW-0645">Protease</keyword>
<feature type="binding site" evidence="6">
    <location>
        <position position="117"/>
    </location>
    <ligand>
        <name>Ca(2+)</name>
        <dbReference type="ChEBI" id="CHEBI:29108"/>
        <label>3</label>
    </ligand>
</feature>
<feature type="binding site" evidence="6">
    <location>
        <position position="119"/>
    </location>
    <ligand>
        <name>Ca(2+)</name>
        <dbReference type="ChEBI" id="CHEBI:29108"/>
        <label>3</label>
    </ligand>
</feature>
<evidence type="ECO:0000256" key="3">
    <source>
        <dbReference type="ARBA" id="ARBA00022801"/>
    </source>
</evidence>
<dbReference type="Pfam" id="PF00413">
    <property type="entry name" value="Peptidase_M10"/>
    <property type="match status" value="1"/>
</dbReference>
<sequence>MSISTQTHTITQSPSLSMKYLVLFLGVILLASTTTSFAQTCAATNAPFLAKLRWPVPKTCLMRYYITRSGTSIPYLTRYLIFRQAFAIWTKATCIRFALTSIERIADITFTFEVRDGPSQTVATAFPPTDGRIRLDSEENWATSQSSLGPTNLDLLTVAVHEIGHALGLRHTAKPTAVMNKNFQLGERKITLDAQDISRIEELYGKCN</sequence>
<accession>A0A0K9NUZ9</accession>
<evidence type="ECO:0000259" key="7">
    <source>
        <dbReference type="SMART" id="SM00235"/>
    </source>
</evidence>
<dbReference type="InterPro" id="IPR001818">
    <property type="entry name" value="Pept_M10_metallopeptidase"/>
</dbReference>
<dbReference type="GO" id="GO:0006508">
    <property type="term" value="P:proteolysis"/>
    <property type="evidence" value="ECO:0007669"/>
    <property type="project" value="UniProtKB-KW"/>
</dbReference>
<dbReference type="PANTHER" id="PTHR10201:SF272">
    <property type="entry name" value="METALLOENDOPROTEINASE 5-MMP"/>
    <property type="match status" value="1"/>
</dbReference>
<name>A0A0K9NUZ9_ZOSMR</name>
<dbReference type="OrthoDB" id="406838at2759"/>
<feature type="binding site" evidence="6">
    <location>
        <position position="136"/>
    </location>
    <ligand>
        <name>Ca(2+)</name>
        <dbReference type="ChEBI" id="CHEBI:29108"/>
        <label>3</label>
    </ligand>
</feature>
<evidence type="ECO:0000256" key="4">
    <source>
        <dbReference type="ARBA" id="ARBA00022833"/>
    </source>
</evidence>
<evidence type="ECO:0000313" key="9">
    <source>
        <dbReference type="Proteomes" id="UP000036987"/>
    </source>
</evidence>
<keyword evidence="3" id="KW-0378">Hydrolase</keyword>
<comment type="cofactor">
    <cofactor evidence="6">
        <name>Zn(2+)</name>
        <dbReference type="ChEBI" id="CHEBI:29105"/>
    </cofactor>
    <text evidence="6">Binds 2 Zn(2+) ions per subunit.</text>
</comment>
<dbReference type="PANTHER" id="PTHR10201">
    <property type="entry name" value="MATRIX METALLOPROTEINASE"/>
    <property type="match status" value="1"/>
</dbReference>
<protein>
    <recommendedName>
        <fullName evidence="7">Peptidase metallopeptidase domain-containing protein</fullName>
    </recommendedName>
</protein>
<feature type="binding site" evidence="6">
    <location>
        <position position="116"/>
    </location>
    <ligand>
        <name>Ca(2+)</name>
        <dbReference type="ChEBI" id="CHEBI:29108"/>
        <label>3</label>
    </ligand>
</feature>
<comment type="caution">
    <text evidence="8">The sequence shown here is derived from an EMBL/GenBank/DDBJ whole genome shotgun (WGS) entry which is preliminary data.</text>
</comment>
<feature type="binding site" evidence="6">
    <location>
        <position position="161"/>
    </location>
    <ligand>
        <name>Zn(2+)</name>
        <dbReference type="ChEBI" id="CHEBI:29105"/>
        <label>2</label>
        <note>catalytic</note>
    </ligand>
</feature>
<feature type="binding site" evidence="6">
    <location>
        <position position="171"/>
    </location>
    <ligand>
        <name>Zn(2+)</name>
        <dbReference type="ChEBI" id="CHEBI:29105"/>
        <label>2</label>
        <note>catalytic</note>
    </ligand>
</feature>
<dbReference type="GO" id="GO:0008270">
    <property type="term" value="F:zinc ion binding"/>
    <property type="evidence" value="ECO:0007669"/>
    <property type="project" value="InterPro"/>
</dbReference>
<organism evidence="8 9">
    <name type="scientific">Zostera marina</name>
    <name type="common">Eelgrass</name>
    <dbReference type="NCBI Taxonomy" id="29655"/>
    <lineage>
        <taxon>Eukaryota</taxon>
        <taxon>Viridiplantae</taxon>
        <taxon>Streptophyta</taxon>
        <taxon>Embryophyta</taxon>
        <taxon>Tracheophyta</taxon>
        <taxon>Spermatophyta</taxon>
        <taxon>Magnoliopsida</taxon>
        <taxon>Liliopsida</taxon>
        <taxon>Zosteraceae</taxon>
        <taxon>Zostera</taxon>
    </lineage>
</organism>
<feature type="binding site" evidence="6">
    <location>
        <position position="165"/>
    </location>
    <ligand>
        <name>Zn(2+)</name>
        <dbReference type="ChEBI" id="CHEBI:29105"/>
        <label>2</label>
        <note>catalytic</note>
    </ligand>
</feature>
<evidence type="ECO:0000256" key="5">
    <source>
        <dbReference type="PIRSR" id="PIRSR621190-1"/>
    </source>
</evidence>
<keyword evidence="2 6" id="KW-0479">Metal-binding</keyword>
<keyword evidence="6" id="KW-0106">Calcium</keyword>
<dbReference type="InterPro" id="IPR006026">
    <property type="entry name" value="Peptidase_Metallo"/>
</dbReference>
<proteinExistence type="predicted"/>
<dbReference type="Gene3D" id="3.40.390.10">
    <property type="entry name" value="Collagenase (Catalytic Domain)"/>
    <property type="match status" value="1"/>
</dbReference>
<dbReference type="GO" id="GO:0030198">
    <property type="term" value="P:extracellular matrix organization"/>
    <property type="evidence" value="ECO:0000318"/>
    <property type="project" value="GO_Central"/>
</dbReference>
<dbReference type="Proteomes" id="UP000036987">
    <property type="component" value="Unassembled WGS sequence"/>
</dbReference>
<dbReference type="STRING" id="29655.A0A0K9NUZ9"/>
<comment type="cofactor">
    <cofactor evidence="6">
        <name>Ca(2+)</name>
        <dbReference type="ChEBI" id="CHEBI:29108"/>
    </cofactor>
    <text evidence="6">Can bind about 5 Ca(2+) ions per subunit.</text>
</comment>
<feature type="binding site" evidence="6">
    <location>
        <position position="139"/>
    </location>
    <ligand>
        <name>Ca(2+)</name>
        <dbReference type="ChEBI" id="CHEBI:29108"/>
        <label>1</label>
    </ligand>
</feature>
<reference evidence="9" key="1">
    <citation type="journal article" date="2016" name="Nature">
        <title>The genome of the seagrass Zostera marina reveals angiosperm adaptation to the sea.</title>
        <authorList>
            <person name="Olsen J.L."/>
            <person name="Rouze P."/>
            <person name="Verhelst B."/>
            <person name="Lin Y.-C."/>
            <person name="Bayer T."/>
            <person name="Collen J."/>
            <person name="Dattolo E."/>
            <person name="De Paoli E."/>
            <person name="Dittami S."/>
            <person name="Maumus F."/>
            <person name="Michel G."/>
            <person name="Kersting A."/>
            <person name="Lauritano C."/>
            <person name="Lohaus R."/>
            <person name="Toepel M."/>
            <person name="Tonon T."/>
            <person name="Vanneste K."/>
            <person name="Amirebrahimi M."/>
            <person name="Brakel J."/>
            <person name="Bostroem C."/>
            <person name="Chovatia M."/>
            <person name="Grimwood J."/>
            <person name="Jenkins J.W."/>
            <person name="Jueterbock A."/>
            <person name="Mraz A."/>
            <person name="Stam W.T."/>
            <person name="Tice H."/>
            <person name="Bornberg-Bauer E."/>
            <person name="Green P.J."/>
            <person name="Pearson G.A."/>
            <person name="Procaccini G."/>
            <person name="Duarte C.M."/>
            <person name="Schmutz J."/>
            <person name="Reusch T.B.H."/>
            <person name="Van de Peer Y."/>
        </authorList>
    </citation>
    <scope>NUCLEOTIDE SEQUENCE [LARGE SCALE GENOMIC DNA]</scope>
    <source>
        <strain evidence="9">cv. Finnish</strain>
    </source>
</reference>
<dbReference type="PRINTS" id="PR00138">
    <property type="entry name" value="MATRIXIN"/>
</dbReference>
<evidence type="ECO:0000256" key="2">
    <source>
        <dbReference type="ARBA" id="ARBA00022723"/>
    </source>
</evidence>
<dbReference type="GO" id="GO:0030574">
    <property type="term" value="P:collagen catabolic process"/>
    <property type="evidence" value="ECO:0000318"/>
    <property type="project" value="GO_Central"/>
</dbReference>
<evidence type="ECO:0000256" key="6">
    <source>
        <dbReference type="PIRSR" id="PIRSR621190-2"/>
    </source>
</evidence>
<dbReference type="AlphaFoldDB" id="A0A0K9NUZ9"/>
<dbReference type="GO" id="GO:0004222">
    <property type="term" value="F:metalloendopeptidase activity"/>
    <property type="evidence" value="ECO:0000318"/>
    <property type="project" value="GO_Central"/>
</dbReference>
<keyword evidence="4 6" id="KW-0862">Zinc</keyword>
<dbReference type="EMBL" id="LFYR01001622">
    <property type="protein sequence ID" value="KMZ60458.1"/>
    <property type="molecule type" value="Genomic_DNA"/>
</dbReference>
<keyword evidence="9" id="KW-1185">Reference proteome</keyword>
<feature type="binding site" evidence="6">
    <location>
        <position position="107"/>
    </location>
    <ligand>
        <name>Ca(2+)</name>
        <dbReference type="ChEBI" id="CHEBI:29108"/>
        <label>2</label>
    </ligand>
</feature>
<dbReference type="GO" id="GO:0031012">
    <property type="term" value="C:extracellular matrix"/>
    <property type="evidence" value="ECO:0007669"/>
    <property type="project" value="InterPro"/>
</dbReference>
<evidence type="ECO:0000313" key="8">
    <source>
        <dbReference type="EMBL" id="KMZ60458.1"/>
    </source>
</evidence>
<dbReference type="SMART" id="SM00235">
    <property type="entry name" value="ZnMc"/>
    <property type="match status" value="1"/>
</dbReference>
<feature type="binding site" evidence="6">
    <location>
        <position position="139"/>
    </location>
    <ligand>
        <name>Ca(2+)</name>
        <dbReference type="ChEBI" id="CHEBI:29108"/>
        <label>3</label>
    </ligand>
</feature>